<proteinExistence type="predicted"/>
<feature type="compositionally biased region" description="Low complexity" evidence="1">
    <location>
        <begin position="292"/>
        <end position="309"/>
    </location>
</feature>
<dbReference type="Proteomes" id="UP001432360">
    <property type="component" value="Plasmid pSchITTGS70d"/>
</dbReference>
<dbReference type="EMBL" id="CP133152">
    <property type="protein sequence ID" value="WVT07227.1"/>
    <property type="molecule type" value="Genomic_DNA"/>
</dbReference>
<dbReference type="Pfam" id="PF17038">
    <property type="entry name" value="CBP_BcsN"/>
    <property type="match status" value="1"/>
</dbReference>
<dbReference type="InterPro" id="IPR031482">
    <property type="entry name" value="CBP_BcsN"/>
</dbReference>
<evidence type="ECO:0000313" key="2">
    <source>
        <dbReference type="EMBL" id="WVT07227.1"/>
    </source>
</evidence>
<dbReference type="RefSeq" id="WP_331376247.1">
    <property type="nucleotide sequence ID" value="NZ_CP133152.1"/>
</dbReference>
<feature type="region of interest" description="Disordered" evidence="1">
    <location>
        <begin position="272"/>
        <end position="311"/>
    </location>
</feature>
<reference evidence="2" key="1">
    <citation type="submission" date="2023-08" db="EMBL/GenBank/DDBJ databases">
        <title>Complete genome sequence of Sinorhizobium chiapanecum ITTG S70 isolated from Acaciella angustissima nodules in Chiapas-Mexico.</title>
        <authorList>
            <person name="Rincon-Rosales R."/>
            <person name="Rogel M.A."/>
            <person name="Rincon-Medina C.I."/>
            <person name="Guerrero G."/>
            <person name="Manzano-Gomez L.A."/>
            <person name="Lopez-Lopez A."/>
            <person name="Rincon Molina F.A."/>
            <person name="Martinez-Romero E."/>
        </authorList>
    </citation>
    <scope>NUCLEOTIDE SEQUENCE</scope>
    <source>
        <strain evidence="2">ITTG S70</strain>
        <plasmid evidence="2">pSchITTGS70d</plasmid>
    </source>
</reference>
<evidence type="ECO:0000313" key="3">
    <source>
        <dbReference type="Proteomes" id="UP001432360"/>
    </source>
</evidence>
<evidence type="ECO:0000256" key="1">
    <source>
        <dbReference type="SAM" id="MobiDB-lite"/>
    </source>
</evidence>
<protein>
    <submittedName>
        <fullName evidence="2">Cellulose biosynthesis protein BcsN</fullName>
    </submittedName>
</protein>
<sequence>MAKRFLSRRFGLFWEGVALAARRCTGGPTGMLAILGLLLVGCAAREGVRTMSGAALVPTENALILPPPGGPAVLNVVERRFANSIAQDVFLHTSASTPGQNFLKAQFFGPMETVFGQQSSAYLPVRSSQMMREARRAVPGAALTQSPYFLQNSYGPFGYAFGRGRGDDACLYAWQQIRPPQHRRSPLQNHGTIQVRVRYCAAGATERELLAPVYGYTISGTFPDPRWNPYGEPPAVDPGIGRTGSPIYPKEPPAIERVTVVERRIVRPAVGAGMGRPQVREQAAVPGPPDQAASGLPTPTGTPAGAGSTVVVPMPTCDAQAGTDCP</sequence>
<keyword evidence="3" id="KW-1185">Reference proteome</keyword>
<organism evidence="2 3">
    <name type="scientific">Sinorhizobium chiapasense</name>
    <dbReference type="NCBI Taxonomy" id="501572"/>
    <lineage>
        <taxon>Bacteria</taxon>
        <taxon>Pseudomonadati</taxon>
        <taxon>Pseudomonadota</taxon>
        <taxon>Alphaproteobacteria</taxon>
        <taxon>Hyphomicrobiales</taxon>
        <taxon>Rhizobiaceae</taxon>
        <taxon>Sinorhizobium/Ensifer group</taxon>
        <taxon>Sinorhizobium</taxon>
    </lineage>
</organism>
<keyword evidence="2" id="KW-0614">Plasmid</keyword>
<geneLocation type="plasmid" evidence="2 3">
    <name>pSchITTGS70d</name>
</geneLocation>
<gene>
    <name evidence="2" type="primary">bcsN</name>
    <name evidence="2" type="ORF">RB548_31250</name>
</gene>
<name>A0ABZ2BLQ9_9HYPH</name>
<accession>A0ABZ2BLQ9</accession>